<dbReference type="RefSeq" id="XP_001712753.1">
    <property type="nucleotide sequence ID" value="XM_001712701.1"/>
</dbReference>
<dbReference type="EMBL" id="DQ158856">
    <property type="protein sequence ID" value="ABA27141.1"/>
    <property type="molecule type" value="Genomic_DNA"/>
</dbReference>
<dbReference type="InterPro" id="IPR027417">
    <property type="entry name" value="P-loop_NTPase"/>
</dbReference>
<dbReference type="Gene3D" id="3.40.50.300">
    <property type="entry name" value="P-loop containing nucleotide triphosphate hydrolases"/>
    <property type="match status" value="1"/>
</dbReference>
<dbReference type="GeneID" id="5788359"/>
<keyword evidence="2" id="KW-0342">GTP-binding</keyword>
<name>Q3LWM5_BIGNA</name>
<proteinExistence type="predicted"/>
<keyword evidence="1" id="KW-0547">Nucleotide-binding</keyword>
<dbReference type="PANTHER" id="PTHR11089">
    <property type="entry name" value="GTP-BINDING PROTEIN-RELATED"/>
    <property type="match status" value="1"/>
</dbReference>
<dbReference type="GO" id="GO:0005525">
    <property type="term" value="F:GTP binding"/>
    <property type="evidence" value="ECO:0007669"/>
    <property type="project" value="UniProtKB-KW"/>
</dbReference>
<reference evidence="3 4" key="1">
    <citation type="journal article" date="2006" name="Proc. Natl. Acad. Sci. U.S.A.">
        <title>Complete nucleotide sequence of the chlorarachniophyte nucleomorph: nature's smallest nucleus.</title>
        <authorList>
            <person name="Gilson P.R."/>
            <person name="Su V."/>
            <person name="Slamovits C.H."/>
            <person name="Reith M.E."/>
            <person name="Keeling P.J."/>
            <person name="McFadden G.I."/>
        </authorList>
    </citation>
    <scope>NUCLEOTIDE SEQUENCE [LARGE SCALE GENOMIC DNA]</scope>
    <source>
        <strain evidence="4">CCMP621</strain>
    </source>
</reference>
<evidence type="ECO:0000313" key="4">
    <source>
        <dbReference type="Proteomes" id="UP000243425"/>
    </source>
</evidence>
<accession>Q3LWM5</accession>
<sequence>MISNFYKCIKFFDIFIEVKKNIKILDIRNPNKGRNLLIENSINSSKLGNPIIILLNKVDLIPKWVIKFWIKYYSKNNFVLTHSNKSINNKDSKYFIKLLSINSQIYKNKIKKVLVFGKSFVGKSTFIRCLQLKIKSKSYNLKEHAHKKMPHFSFIKLTRLLYICETNFNKKTVNLSGFSNKSLKLIYAKVLFQLMVFLEKFLLKKCRHNKSSRNNIIIKLFQNYKRSNFSSLHTKFLKGKVPNFIIPFY</sequence>
<geneLocation type="nucleomorph" evidence="3"/>
<organism evidence="3 4">
    <name type="scientific">Bigelowiella natans</name>
    <name type="common">Pedinomonas minutissima</name>
    <name type="synonym">Chlorarachnion sp. (strain CCMP621)</name>
    <dbReference type="NCBI Taxonomy" id="227086"/>
    <lineage>
        <taxon>Eukaryota</taxon>
        <taxon>Sar</taxon>
        <taxon>Rhizaria</taxon>
        <taxon>Cercozoa</taxon>
        <taxon>Chlorarachniophyceae</taxon>
        <taxon>Bigelowiella</taxon>
    </lineage>
</organism>
<dbReference type="InterPro" id="IPR050755">
    <property type="entry name" value="TRAFAC_YlqF/YawG_RiboMat"/>
</dbReference>
<evidence type="ECO:0000256" key="1">
    <source>
        <dbReference type="ARBA" id="ARBA00022741"/>
    </source>
</evidence>
<dbReference type="PANTHER" id="PTHR11089:SF9">
    <property type="entry name" value="NUCLEOLAR GTP-BINDING PROTEIN 2"/>
    <property type="match status" value="1"/>
</dbReference>
<protein>
    <submittedName>
        <fullName evidence="3">Nucleolar GTPase</fullName>
    </submittedName>
</protein>
<dbReference type="SUPFAM" id="SSF52540">
    <property type="entry name" value="P-loop containing nucleoside triphosphate hydrolases"/>
    <property type="match status" value="1"/>
</dbReference>
<evidence type="ECO:0000256" key="2">
    <source>
        <dbReference type="ARBA" id="ARBA00023134"/>
    </source>
</evidence>
<evidence type="ECO:0000313" key="3">
    <source>
        <dbReference type="EMBL" id="ABA27141.1"/>
    </source>
</evidence>
<dbReference type="GO" id="GO:0005730">
    <property type="term" value="C:nucleolus"/>
    <property type="evidence" value="ECO:0007669"/>
    <property type="project" value="TreeGrafter"/>
</dbReference>
<keyword evidence="3" id="KW-0542">Nucleomorph</keyword>
<dbReference type="Proteomes" id="UP000243425">
    <property type="component" value="Nucleomorph 1"/>
</dbReference>
<dbReference type="AlphaFoldDB" id="Q3LWM5"/>